<protein>
    <submittedName>
        <fullName evidence="2">Methyltransferase domain-containing protein</fullName>
    </submittedName>
</protein>
<dbReference type="Proteomes" id="UP000650424">
    <property type="component" value="Unassembled WGS sequence"/>
</dbReference>
<evidence type="ECO:0000313" key="2">
    <source>
        <dbReference type="EMBL" id="MBC3918684.1"/>
    </source>
</evidence>
<gene>
    <name evidence="2" type="ORF">H8L32_14415</name>
</gene>
<dbReference type="EMBL" id="JACOGF010000006">
    <property type="protein sequence ID" value="MBC3918684.1"/>
    <property type="molecule type" value="Genomic_DNA"/>
</dbReference>
<dbReference type="InterPro" id="IPR029063">
    <property type="entry name" value="SAM-dependent_MTases_sf"/>
</dbReference>
<feature type="domain" description="Methyltransferase type 11" evidence="1">
    <location>
        <begin position="38"/>
        <end position="91"/>
    </location>
</feature>
<dbReference type="SUPFAM" id="SSF53335">
    <property type="entry name" value="S-adenosyl-L-methionine-dependent methyltransferases"/>
    <property type="match status" value="1"/>
</dbReference>
<dbReference type="InterPro" id="IPR013216">
    <property type="entry name" value="Methyltransf_11"/>
</dbReference>
<keyword evidence="3" id="KW-1185">Reference proteome</keyword>
<dbReference type="GO" id="GO:0008168">
    <property type="term" value="F:methyltransferase activity"/>
    <property type="evidence" value="ECO:0007669"/>
    <property type="project" value="UniProtKB-KW"/>
</dbReference>
<evidence type="ECO:0000313" key="3">
    <source>
        <dbReference type="Proteomes" id="UP000650424"/>
    </source>
</evidence>
<name>A0ABR6ZS87_9BURK</name>
<proteinExistence type="predicted"/>
<keyword evidence="2" id="KW-0808">Transferase</keyword>
<reference evidence="2 3" key="1">
    <citation type="submission" date="2020-08" db="EMBL/GenBank/DDBJ databases">
        <title>Novel species isolated from subtropical streams in China.</title>
        <authorList>
            <person name="Lu H."/>
        </authorList>
    </citation>
    <scope>NUCLEOTIDE SEQUENCE [LARGE SCALE GENOMIC DNA]</scope>
    <source>
        <strain evidence="2 3">CY18W</strain>
    </source>
</reference>
<sequence>MKLLHVGCGPQNKTGTTPYFQSDDWQEVRFDIDATVNPDIQGTLTDMSAVEAGSIDAVYSSHNIEHLYPHEVPVALNEILRVLKDDGIFVVTCPDLLSVCKLVAEDKLLEPAYISPAGPISPLDILYGHRAAMERGNLYMAHRCGFTQKVLMNVLAGAGFKTVVAAARPSAFDLWAVASKNARPIPEVENLLRAQLR</sequence>
<evidence type="ECO:0000259" key="1">
    <source>
        <dbReference type="Pfam" id="PF08241"/>
    </source>
</evidence>
<dbReference type="GO" id="GO:0032259">
    <property type="term" value="P:methylation"/>
    <property type="evidence" value="ECO:0007669"/>
    <property type="project" value="UniProtKB-KW"/>
</dbReference>
<dbReference type="RefSeq" id="WP_186947922.1">
    <property type="nucleotide sequence ID" value="NZ_JACOGF010000006.1"/>
</dbReference>
<comment type="caution">
    <text evidence="2">The sequence shown here is derived from an EMBL/GenBank/DDBJ whole genome shotgun (WGS) entry which is preliminary data.</text>
</comment>
<keyword evidence="2" id="KW-0489">Methyltransferase</keyword>
<dbReference type="Gene3D" id="3.40.50.150">
    <property type="entry name" value="Vaccinia Virus protein VP39"/>
    <property type="match status" value="1"/>
</dbReference>
<dbReference type="Pfam" id="PF08241">
    <property type="entry name" value="Methyltransf_11"/>
    <property type="match status" value="1"/>
</dbReference>
<accession>A0ABR6ZS87</accession>
<organism evidence="2 3">
    <name type="scientific">Undibacterium hunanense</name>
    <dbReference type="NCBI Taxonomy" id="2762292"/>
    <lineage>
        <taxon>Bacteria</taxon>
        <taxon>Pseudomonadati</taxon>
        <taxon>Pseudomonadota</taxon>
        <taxon>Betaproteobacteria</taxon>
        <taxon>Burkholderiales</taxon>
        <taxon>Oxalobacteraceae</taxon>
        <taxon>Undibacterium</taxon>
    </lineage>
</organism>